<reference evidence="1 2" key="1">
    <citation type="journal article" date="2016" name="Antonie Van Leeuwenhoek">
        <title>Photobacterium sanguinicancri sp. nov. isolated from marine animals.</title>
        <authorList>
            <person name="Gomez-Gil B."/>
            <person name="Roque A."/>
            <person name="Rotllant G."/>
            <person name="Romalde J.L."/>
            <person name="Doce A."/>
            <person name="Eggermont M."/>
            <person name="Defoirdt T."/>
        </authorList>
    </citation>
    <scope>NUCLEOTIDE SEQUENCE [LARGE SCALE GENOMIC DNA]</scope>
    <source>
        <strain evidence="1 2">CAIM 1827</strain>
    </source>
</reference>
<keyword evidence="2" id="KW-1185">Reference proteome</keyword>
<dbReference type="EMBL" id="NOIF01000498">
    <property type="protein sequence ID" value="OZS41260.1"/>
    <property type="molecule type" value="Genomic_DNA"/>
</dbReference>
<name>A0ABX4FTX1_9GAMM</name>
<dbReference type="Proteomes" id="UP000215999">
    <property type="component" value="Unassembled WGS sequence"/>
</dbReference>
<sequence length="101" mass="10934">MDKPILIVFGRGGHESQAKRFIATLSEDVKYIILTDSSTFTDIDAVDIIRVPELRDKAATSLLSMSKNALNIFNSTRGILSKNELSGMISTGPGVSIFSSI</sequence>
<feature type="non-terminal residue" evidence="1">
    <location>
        <position position="101"/>
    </location>
</feature>
<proteinExistence type="predicted"/>
<comment type="caution">
    <text evidence="1">The sequence shown here is derived from an EMBL/GenBank/DDBJ whole genome shotgun (WGS) entry which is preliminary data.</text>
</comment>
<organism evidence="1 2">
    <name type="scientific">Photobacterium sanguinicancri</name>
    <dbReference type="NCBI Taxonomy" id="875932"/>
    <lineage>
        <taxon>Bacteria</taxon>
        <taxon>Pseudomonadati</taxon>
        <taxon>Pseudomonadota</taxon>
        <taxon>Gammaproteobacteria</taxon>
        <taxon>Vibrionales</taxon>
        <taxon>Vibrionaceae</taxon>
        <taxon>Photobacterium</taxon>
    </lineage>
</organism>
<gene>
    <name evidence="1" type="ORF">ASV53_24810</name>
</gene>
<evidence type="ECO:0000313" key="2">
    <source>
        <dbReference type="Proteomes" id="UP000215999"/>
    </source>
</evidence>
<dbReference type="RefSeq" id="WP_141226360.1">
    <property type="nucleotide sequence ID" value="NZ_NOIF01000498.1"/>
</dbReference>
<protein>
    <submittedName>
        <fullName evidence="1">Uncharacterized protein</fullName>
    </submittedName>
</protein>
<accession>A0ABX4FTX1</accession>
<evidence type="ECO:0000313" key="1">
    <source>
        <dbReference type="EMBL" id="OZS41260.1"/>
    </source>
</evidence>